<dbReference type="InterPro" id="IPR036625">
    <property type="entry name" value="E3-bd_dom_sf"/>
</dbReference>
<dbReference type="Gene3D" id="3.30.559.10">
    <property type="entry name" value="Chloramphenicol acetyltransferase-like domain"/>
    <property type="match status" value="1"/>
</dbReference>
<protein>
    <recommendedName>
        <fullName evidence="4">Dihydrolipoamide acetyltransferase component of pyruvate dehydrogenase complex</fullName>
        <ecNumber evidence="4">2.3.1.-</ecNumber>
    </recommendedName>
</protein>
<gene>
    <name evidence="8" type="ORF">OSTQU699_LOCUS6662</name>
</gene>
<feature type="domain" description="Peripheral subunit-binding (PSBD)" evidence="7">
    <location>
        <begin position="195"/>
        <end position="232"/>
    </location>
</feature>
<dbReference type="AlphaFoldDB" id="A0A8S1J6H4"/>
<feature type="region of interest" description="Disordered" evidence="5">
    <location>
        <begin position="130"/>
        <end position="184"/>
    </location>
</feature>
<keyword evidence="9" id="KW-1185">Reference proteome</keyword>
<proteinExistence type="inferred from homology"/>
<dbReference type="InterPro" id="IPR045257">
    <property type="entry name" value="E2/Pdx1"/>
</dbReference>
<evidence type="ECO:0000256" key="5">
    <source>
        <dbReference type="SAM" id="MobiDB-lite"/>
    </source>
</evidence>
<dbReference type="GO" id="GO:0006086">
    <property type="term" value="P:pyruvate decarboxylation to acetyl-CoA"/>
    <property type="evidence" value="ECO:0007669"/>
    <property type="project" value="InterPro"/>
</dbReference>
<evidence type="ECO:0000259" key="6">
    <source>
        <dbReference type="PROSITE" id="PS50968"/>
    </source>
</evidence>
<evidence type="ECO:0000313" key="9">
    <source>
        <dbReference type="Proteomes" id="UP000708148"/>
    </source>
</evidence>
<accession>A0A8S1J6H4</accession>
<dbReference type="Pfam" id="PF00364">
    <property type="entry name" value="Biotin_lipoyl"/>
    <property type="match status" value="1"/>
</dbReference>
<dbReference type="OrthoDB" id="537444at2759"/>
<feature type="domain" description="Lipoyl-binding" evidence="6">
    <location>
        <begin position="46"/>
        <end position="121"/>
    </location>
</feature>
<dbReference type="Proteomes" id="UP000708148">
    <property type="component" value="Unassembled WGS sequence"/>
</dbReference>
<dbReference type="InterPro" id="IPR003016">
    <property type="entry name" value="2-oxoA_DH_lipoyl-BS"/>
</dbReference>
<dbReference type="InterPro" id="IPR023213">
    <property type="entry name" value="CAT-like_dom_sf"/>
</dbReference>
<keyword evidence="4" id="KW-0012">Acyltransferase</keyword>
<reference evidence="8" key="1">
    <citation type="submission" date="2020-12" db="EMBL/GenBank/DDBJ databases">
        <authorList>
            <person name="Iha C."/>
        </authorList>
    </citation>
    <scope>NUCLEOTIDE SEQUENCE</scope>
</reference>
<feature type="compositionally biased region" description="Low complexity" evidence="5">
    <location>
        <begin position="133"/>
        <end position="147"/>
    </location>
</feature>
<evidence type="ECO:0000256" key="2">
    <source>
        <dbReference type="ARBA" id="ARBA00022823"/>
    </source>
</evidence>
<dbReference type="FunFam" id="2.40.50.100:FF:000010">
    <property type="entry name" value="Acetyltransferase component of pyruvate dehydrogenase complex"/>
    <property type="match status" value="1"/>
</dbReference>
<dbReference type="CDD" id="cd06849">
    <property type="entry name" value="lipoyl_domain"/>
    <property type="match status" value="1"/>
</dbReference>
<evidence type="ECO:0000256" key="3">
    <source>
        <dbReference type="ARBA" id="ARBA00022946"/>
    </source>
</evidence>
<comment type="cofactor">
    <cofactor evidence="4">
        <name>(R)-lipoate</name>
        <dbReference type="ChEBI" id="CHEBI:83088"/>
    </cofactor>
</comment>
<organism evidence="8 9">
    <name type="scientific">Ostreobium quekettii</name>
    <dbReference type="NCBI Taxonomy" id="121088"/>
    <lineage>
        <taxon>Eukaryota</taxon>
        <taxon>Viridiplantae</taxon>
        <taxon>Chlorophyta</taxon>
        <taxon>core chlorophytes</taxon>
        <taxon>Ulvophyceae</taxon>
        <taxon>TCBD clade</taxon>
        <taxon>Bryopsidales</taxon>
        <taxon>Ostreobineae</taxon>
        <taxon>Ostreobiaceae</taxon>
        <taxon>Ostreobium</taxon>
    </lineage>
</organism>
<dbReference type="GO" id="GO:0004742">
    <property type="term" value="F:dihydrolipoyllysine-residue acetyltransferase activity"/>
    <property type="evidence" value="ECO:0007669"/>
    <property type="project" value="TreeGrafter"/>
</dbReference>
<keyword evidence="3" id="KW-0809">Transit peptide</keyword>
<dbReference type="Gene3D" id="2.40.50.100">
    <property type="match status" value="1"/>
</dbReference>
<dbReference type="EC" id="2.3.1.-" evidence="4"/>
<dbReference type="GO" id="GO:0045254">
    <property type="term" value="C:pyruvate dehydrogenase complex"/>
    <property type="evidence" value="ECO:0007669"/>
    <property type="project" value="InterPro"/>
</dbReference>
<evidence type="ECO:0000313" key="8">
    <source>
        <dbReference type="EMBL" id="CAD7701303.1"/>
    </source>
</evidence>
<dbReference type="PROSITE" id="PS50968">
    <property type="entry name" value="BIOTINYL_LIPOYL"/>
    <property type="match status" value="1"/>
</dbReference>
<dbReference type="InterPro" id="IPR000089">
    <property type="entry name" value="Biotin_lipoyl"/>
</dbReference>
<dbReference type="Gene3D" id="4.10.320.10">
    <property type="entry name" value="E3-binding domain"/>
    <property type="match status" value="1"/>
</dbReference>
<dbReference type="InterPro" id="IPR004167">
    <property type="entry name" value="PSBD"/>
</dbReference>
<dbReference type="InterPro" id="IPR011053">
    <property type="entry name" value="Single_hybrid_motif"/>
</dbReference>
<dbReference type="PANTHER" id="PTHR23151:SF75">
    <property type="entry name" value="DIHYDROLIPOYLLYSINE-RESIDUE ACETYLTRANSFERASE COMPONENT 5 OF PYRUVATE DEHYDROGENASE COMPLEX, CHLOROPLASTIC"/>
    <property type="match status" value="1"/>
</dbReference>
<feature type="region of interest" description="Disordered" evidence="5">
    <location>
        <begin position="237"/>
        <end position="274"/>
    </location>
</feature>
<comment type="caution">
    <text evidence="8">The sequence shown here is derived from an EMBL/GenBank/DDBJ whole genome shotgun (WGS) entry which is preliminary data.</text>
</comment>
<dbReference type="Pfam" id="PF00198">
    <property type="entry name" value="2-oxoacid_dh"/>
    <property type="match status" value="1"/>
</dbReference>
<sequence>MMKAANSLASRGSKLLAGETPFRLNGGALHQSPAPRRRRLEVQDAVKEVFMPALSSTMTEGKIVSWLKSEGDEIKKGEAIVVVESDKADMDVESFNDGFLGSIVVPEGGVANVGEAIAFIAEQEAEMKEAKAKAGGAAPAAKPAEAEAPPPPSPPTAKPEENAAPDAKSAPAPPPPAPAPAPVAAAVARTDGRIIATPYAKKLAKQLKVDLAVVAGSGPAGRITAADVQAATSNGAKAPVAAPAKPAPSAPPAGGSPAPAAPPPAASTTVSELRGTTEPMSTMQLSVAQNMVNSLQVPEFRVSMKITTDDLDALYQTLKPHGVTMTTLLAKACGVALAQHPLLFSSCTPDGKGITYNEHVNVAVAVAMPDGGLITPVLKDCDTTDIYTLSRDWRDLVKRSRAKKLAPDEYNSGTFTLSNLGMFGVESFDAILPFGSSAILGIAGSQPCVVATEDGMICVKKQMTVNMTCDHRVVYGAQAAEFLQTLKGIIESPELLTL</sequence>
<keyword evidence="4" id="KW-0808">Transferase</keyword>
<dbReference type="SUPFAM" id="SSF47005">
    <property type="entry name" value="Peripheral subunit-binding domain of 2-oxo acid dehydrogenase complex"/>
    <property type="match status" value="1"/>
</dbReference>
<evidence type="ECO:0000256" key="4">
    <source>
        <dbReference type="RuleBase" id="RU003423"/>
    </source>
</evidence>
<evidence type="ECO:0000256" key="1">
    <source>
        <dbReference type="ARBA" id="ARBA00007317"/>
    </source>
</evidence>
<comment type="similarity">
    <text evidence="1 4">Belongs to the 2-oxoacid dehydrogenase family.</text>
</comment>
<feature type="compositionally biased region" description="Pro residues" evidence="5">
    <location>
        <begin position="148"/>
        <end position="157"/>
    </location>
</feature>
<dbReference type="EMBL" id="CAJHUC010001491">
    <property type="protein sequence ID" value="CAD7701303.1"/>
    <property type="molecule type" value="Genomic_DNA"/>
</dbReference>
<evidence type="ECO:0000259" key="7">
    <source>
        <dbReference type="PROSITE" id="PS51826"/>
    </source>
</evidence>
<dbReference type="PROSITE" id="PS51826">
    <property type="entry name" value="PSBD"/>
    <property type="match status" value="1"/>
</dbReference>
<keyword evidence="2 4" id="KW-0450">Lipoyl</keyword>
<feature type="compositionally biased region" description="Pro residues" evidence="5">
    <location>
        <begin position="171"/>
        <end position="181"/>
    </location>
</feature>
<dbReference type="Pfam" id="PF02817">
    <property type="entry name" value="E3_binding"/>
    <property type="match status" value="1"/>
</dbReference>
<dbReference type="SUPFAM" id="SSF52777">
    <property type="entry name" value="CoA-dependent acyltransferases"/>
    <property type="match status" value="1"/>
</dbReference>
<dbReference type="SUPFAM" id="SSF51230">
    <property type="entry name" value="Single hybrid motif"/>
    <property type="match status" value="1"/>
</dbReference>
<dbReference type="PROSITE" id="PS00189">
    <property type="entry name" value="LIPOYL"/>
    <property type="match status" value="1"/>
</dbReference>
<dbReference type="PANTHER" id="PTHR23151">
    <property type="entry name" value="DIHYDROLIPOAMIDE ACETYL/SUCCINYL-TRANSFERASE-RELATED"/>
    <property type="match status" value="1"/>
</dbReference>
<dbReference type="InterPro" id="IPR001078">
    <property type="entry name" value="2-oxoacid_DH_actylTfrase"/>
</dbReference>
<name>A0A8S1J6H4_9CHLO</name>